<gene>
    <name evidence="1" type="ORF">QAD02_016025</name>
</gene>
<proteinExistence type="predicted"/>
<feature type="non-terminal residue" evidence="1">
    <location>
        <position position="1"/>
    </location>
</feature>
<sequence>ASPVFKDVKITGDRSMNLEQSSRVNGNTWKRGLVHDQFENLLIKLTGAVKEMQDRIFRKLGDLLDTKEFNNGIAQLRQLLVLINLNNYEIQETAENKKMVENAIKNVTEIFQQLLEQSWANIENGSKSKVNAVEFEKAVMKLREIEQKIHHK</sequence>
<comment type="caution">
    <text evidence="1">The sequence shown here is derived from an EMBL/GenBank/DDBJ whole genome shotgun (WGS) entry which is preliminary data.</text>
</comment>
<dbReference type="EMBL" id="CM056742">
    <property type="protein sequence ID" value="KAJ8680238.1"/>
    <property type="molecule type" value="Genomic_DNA"/>
</dbReference>
<protein>
    <submittedName>
        <fullName evidence="1">Uncharacterized protein</fullName>
    </submittedName>
</protein>
<organism evidence="1 2">
    <name type="scientific">Eretmocerus hayati</name>
    <dbReference type="NCBI Taxonomy" id="131215"/>
    <lineage>
        <taxon>Eukaryota</taxon>
        <taxon>Metazoa</taxon>
        <taxon>Ecdysozoa</taxon>
        <taxon>Arthropoda</taxon>
        <taxon>Hexapoda</taxon>
        <taxon>Insecta</taxon>
        <taxon>Pterygota</taxon>
        <taxon>Neoptera</taxon>
        <taxon>Endopterygota</taxon>
        <taxon>Hymenoptera</taxon>
        <taxon>Apocrita</taxon>
        <taxon>Proctotrupomorpha</taxon>
        <taxon>Chalcidoidea</taxon>
        <taxon>Aphelinidae</taxon>
        <taxon>Aphelininae</taxon>
        <taxon>Eretmocerus</taxon>
    </lineage>
</organism>
<accession>A0ACC2PAX2</accession>
<evidence type="ECO:0000313" key="1">
    <source>
        <dbReference type="EMBL" id="KAJ8680238.1"/>
    </source>
</evidence>
<dbReference type="Proteomes" id="UP001239111">
    <property type="component" value="Chromosome 2"/>
</dbReference>
<name>A0ACC2PAX2_9HYME</name>
<keyword evidence="2" id="KW-1185">Reference proteome</keyword>
<evidence type="ECO:0000313" key="2">
    <source>
        <dbReference type="Proteomes" id="UP001239111"/>
    </source>
</evidence>
<reference evidence="1" key="1">
    <citation type="submission" date="2023-04" db="EMBL/GenBank/DDBJ databases">
        <title>A chromosome-level genome assembly of the parasitoid wasp Eretmocerus hayati.</title>
        <authorList>
            <person name="Zhong Y."/>
            <person name="Liu S."/>
            <person name="Liu Y."/>
        </authorList>
    </citation>
    <scope>NUCLEOTIDE SEQUENCE</scope>
    <source>
        <strain evidence="1">ZJU_SS_LIU_2023</strain>
    </source>
</reference>